<dbReference type="PANTHER" id="PTHR35218">
    <property type="entry name" value="RNASE H DOMAIN-CONTAINING PROTEIN"/>
    <property type="match status" value="1"/>
</dbReference>
<name>A0A2N9FB83_FAGSY</name>
<dbReference type="AlphaFoldDB" id="A0A2N9FB83"/>
<proteinExistence type="predicted"/>
<reference evidence="1" key="1">
    <citation type="submission" date="2018-02" db="EMBL/GenBank/DDBJ databases">
        <authorList>
            <person name="Cohen D.B."/>
            <person name="Kent A.D."/>
        </authorList>
    </citation>
    <scope>NUCLEOTIDE SEQUENCE</scope>
</reference>
<dbReference type="PANTHER" id="PTHR35218:SF7">
    <property type="entry name" value="ENDONUCLEASE_EXONUCLEASE_PHOSPHATASE"/>
    <property type="match status" value="1"/>
</dbReference>
<accession>A0A2N9FB83</accession>
<organism evidence="1">
    <name type="scientific">Fagus sylvatica</name>
    <name type="common">Beechnut</name>
    <dbReference type="NCBI Taxonomy" id="28930"/>
    <lineage>
        <taxon>Eukaryota</taxon>
        <taxon>Viridiplantae</taxon>
        <taxon>Streptophyta</taxon>
        <taxon>Embryophyta</taxon>
        <taxon>Tracheophyta</taxon>
        <taxon>Spermatophyta</taxon>
        <taxon>Magnoliopsida</taxon>
        <taxon>eudicotyledons</taxon>
        <taxon>Gunneridae</taxon>
        <taxon>Pentapetalae</taxon>
        <taxon>rosids</taxon>
        <taxon>fabids</taxon>
        <taxon>Fagales</taxon>
        <taxon>Fagaceae</taxon>
        <taxon>Fagus</taxon>
    </lineage>
</organism>
<evidence type="ECO:0000313" key="1">
    <source>
        <dbReference type="EMBL" id="SPC84388.1"/>
    </source>
</evidence>
<sequence length="249" mass="28416">MPYHQSDPIPYQNNWVLIMRGCVRPIGDVLVRWLQQCPQLFWRQIEAVMEQSLCDQIPQLPPSTQFGRIIGTRIEWSSTYQQGLHRRHFAIIAAKIRGVGNLNFCCNFAALMRYHHLSIVVLVETCIFGQRFATVSTAMGFDRVVRSDATSFSGGIWLLWDSTQVQLDILIVFDQVIYASVQIWGSMAFALPGLTNGPLGWLWNVLIGFFVTLAGNKNLKKPTFSIYLESRWTTIPFSLTLTPLNMDWA</sequence>
<gene>
    <name evidence="1" type="ORF">FSB_LOCUS12270</name>
</gene>
<protein>
    <submittedName>
        <fullName evidence="1">Uncharacterized protein</fullName>
    </submittedName>
</protein>
<dbReference type="EMBL" id="OIVN01000706">
    <property type="protein sequence ID" value="SPC84388.1"/>
    <property type="molecule type" value="Genomic_DNA"/>
</dbReference>